<dbReference type="Proteomes" id="UP001329430">
    <property type="component" value="Chromosome 6"/>
</dbReference>
<dbReference type="FunFam" id="1.20.1050.10:FF:000007">
    <property type="entry name" value="Glutathione S-transferase 1-1"/>
    <property type="match status" value="1"/>
</dbReference>
<dbReference type="SFLD" id="SFLDG01153">
    <property type="entry name" value="Main.4:_Theta-like"/>
    <property type="match status" value="1"/>
</dbReference>
<evidence type="ECO:0000313" key="5">
    <source>
        <dbReference type="Proteomes" id="UP001329430"/>
    </source>
</evidence>
<dbReference type="SFLD" id="SFLDS00019">
    <property type="entry name" value="Glutathione_Transferase_(cytos"/>
    <property type="match status" value="1"/>
</dbReference>
<feature type="domain" description="GST C-terminal" evidence="3">
    <location>
        <begin position="90"/>
        <end position="211"/>
    </location>
</feature>
<dbReference type="SUPFAM" id="SSF52833">
    <property type="entry name" value="Thioredoxin-like"/>
    <property type="match status" value="1"/>
</dbReference>
<dbReference type="SFLD" id="SFLDG00358">
    <property type="entry name" value="Main_(cytGST)"/>
    <property type="match status" value="1"/>
</dbReference>
<dbReference type="PANTHER" id="PTHR43969:SF9">
    <property type="entry name" value="GLUTATHIONE S TRANSFERASE D10, ISOFORM A-RELATED"/>
    <property type="match status" value="1"/>
</dbReference>
<reference evidence="4 5" key="1">
    <citation type="journal article" date="2024" name="Insects">
        <title>An Improved Chromosome-Level Genome Assembly of the Firefly Pyrocoelia pectoralis.</title>
        <authorList>
            <person name="Fu X."/>
            <person name="Meyer-Rochow V.B."/>
            <person name="Ballantyne L."/>
            <person name="Zhu X."/>
        </authorList>
    </citation>
    <scope>NUCLEOTIDE SEQUENCE [LARGE SCALE GENOMIC DNA]</scope>
    <source>
        <strain evidence="4">XCY_ONT2</strain>
    </source>
</reference>
<dbReference type="GO" id="GO:0006749">
    <property type="term" value="P:glutathione metabolic process"/>
    <property type="evidence" value="ECO:0007669"/>
    <property type="project" value="TreeGrafter"/>
</dbReference>
<sequence length="217" mass="25670">MNMILYKYKLDLSPPTMSVQMMLKALDVRCEEKDVDIFDKEYMNKEFIKINPQRSIPTLIDDGHILWDSHAILIYLVKKFGKEEEYYPSEPLKRAVIDQRLYFESCNIFGLLRLIARPIVYHQYKGVSDYNIYECNDTYERLNLFLEKTKWVAGDDITVADFSLIPSVTSLDSFVPIDSTKYPNILKWIDRAKEWPFYDINQRGVDDFTKLVNRFCA</sequence>
<comment type="subunit">
    <text evidence="1">Homodimer.</text>
</comment>
<dbReference type="InterPro" id="IPR036282">
    <property type="entry name" value="Glutathione-S-Trfase_C_sf"/>
</dbReference>
<dbReference type="InterPro" id="IPR040079">
    <property type="entry name" value="Glutathione_S-Trfase"/>
</dbReference>
<organism evidence="4 5">
    <name type="scientific">Pyrocoelia pectoralis</name>
    <dbReference type="NCBI Taxonomy" id="417401"/>
    <lineage>
        <taxon>Eukaryota</taxon>
        <taxon>Metazoa</taxon>
        <taxon>Ecdysozoa</taxon>
        <taxon>Arthropoda</taxon>
        <taxon>Hexapoda</taxon>
        <taxon>Insecta</taxon>
        <taxon>Pterygota</taxon>
        <taxon>Neoptera</taxon>
        <taxon>Endopterygota</taxon>
        <taxon>Coleoptera</taxon>
        <taxon>Polyphaga</taxon>
        <taxon>Elateriformia</taxon>
        <taxon>Elateroidea</taxon>
        <taxon>Lampyridae</taxon>
        <taxon>Lampyrinae</taxon>
        <taxon>Pyrocoelia</taxon>
    </lineage>
</organism>
<dbReference type="PROSITE" id="PS50405">
    <property type="entry name" value="GST_CTER"/>
    <property type="match status" value="1"/>
</dbReference>
<keyword evidence="5" id="KW-1185">Reference proteome</keyword>
<dbReference type="EMBL" id="JAVRBK010000006">
    <property type="protein sequence ID" value="KAK5642247.1"/>
    <property type="molecule type" value="Genomic_DNA"/>
</dbReference>
<dbReference type="InterPro" id="IPR010987">
    <property type="entry name" value="Glutathione-S-Trfase_C-like"/>
</dbReference>
<dbReference type="Pfam" id="PF00043">
    <property type="entry name" value="GST_C"/>
    <property type="match status" value="1"/>
</dbReference>
<evidence type="ECO:0000259" key="2">
    <source>
        <dbReference type="PROSITE" id="PS50404"/>
    </source>
</evidence>
<dbReference type="PANTHER" id="PTHR43969">
    <property type="entry name" value="GLUTATHIONE S TRANSFERASE D10, ISOFORM A-RELATED"/>
    <property type="match status" value="1"/>
</dbReference>
<dbReference type="InterPro" id="IPR036249">
    <property type="entry name" value="Thioredoxin-like_sf"/>
</dbReference>
<dbReference type="InterPro" id="IPR004046">
    <property type="entry name" value="GST_C"/>
</dbReference>
<dbReference type="PROSITE" id="PS50404">
    <property type="entry name" value="GST_NTER"/>
    <property type="match status" value="1"/>
</dbReference>
<feature type="domain" description="GST N-terminal" evidence="2">
    <location>
        <begin position="3"/>
        <end position="84"/>
    </location>
</feature>
<evidence type="ECO:0000313" key="4">
    <source>
        <dbReference type="EMBL" id="KAK5642247.1"/>
    </source>
</evidence>
<protein>
    <submittedName>
        <fullName evidence="4">Uncharacterized protein</fullName>
    </submittedName>
</protein>
<comment type="caution">
    <text evidence="4">The sequence shown here is derived from an EMBL/GenBank/DDBJ whole genome shotgun (WGS) entry which is preliminary data.</text>
</comment>
<dbReference type="Gene3D" id="3.40.30.10">
    <property type="entry name" value="Glutaredoxin"/>
    <property type="match status" value="1"/>
</dbReference>
<accession>A0AAN7ZHE7</accession>
<evidence type="ECO:0000259" key="3">
    <source>
        <dbReference type="PROSITE" id="PS50405"/>
    </source>
</evidence>
<dbReference type="InterPro" id="IPR004045">
    <property type="entry name" value="Glutathione_S-Trfase_N"/>
</dbReference>
<dbReference type="AlphaFoldDB" id="A0AAN7ZHE7"/>
<proteinExistence type="predicted"/>
<dbReference type="Gene3D" id="1.20.1050.10">
    <property type="match status" value="1"/>
</dbReference>
<dbReference type="FunFam" id="3.40.30.10:FF:000034">
    <property type="entry name" value="glutathione S-transferase 1"/>
    <property type="match status" value="1"/>
</dbReference>
<dbReference type="GO" id="GO:0004364">
    <property type="term" value="F:glutathione transferase activity"/>
    <property type="evidence" value="ECO:0007669"/>
    <property type="project" value="TreeGrafter"/>
</dbReference>
<dbReference type="Pfam" id="PF13417">
    <property type="entry name" value="GST_N_3"/>
    <property type="match status" value="1"/>
</dbReference>
<gene>
    <name evidence="4" type="ORF">RI129_008414</name>
</gene>
<evidence type="ECO:0000256" key="1">
    <source>
        <dbReference type="ARBA" id="ARBA00011738"/>
    </source>
</evidence>
<dbReference type="SUPFAM" id="SSF47616">
    <property type="entry name" value="GST C-terminal domain-like"/>
    <property type="match status" value="1"/>
</dbReference>
<dbReference type="CDD" id="cd03177">
    <property type="entry name" value="GST_C_Delta_Epsilon"/>
    <property type="match status" value="1"/>
</dbReference>
<name>A0AAN7ZHE7_9COLE</name>